<dbReference type="CDD" id="cd21037">
    <property type="entry name" value="MLKL_NTD"/>
    <property type="match status" value="1"/>
</dbReference>
<dbReference type="InterPro" id="IPR027417">
    <property type="entry name" value="P-loop_NTPase"/>
</dbReference>
<dbReference type="AlphaFoldDB" id="A0A4Q2DH22"/>
<comment type="caution">
    <text evidence="3">The sequence shown here is derived from an EMBL/GenBank/DDBJ whole genome shotgun (WGS) entry which is preliminary data.</text>
</comment>
<name>A0A4Q2DH22_9AGAR</name>
<dbReference type="SUPFAM" id="SSF52540">
    <property type="entry name" value="P-loop containing nucleoside triphosphate hydrolases"/>
    <property type="match status" value="1"/>
</dbReference>
<dbReference type="InterPro" id="IPR056884">
    <property type="entry name" value="NPHP3-like_N"/>
</dbReference>
<dbReference type="Gene3D" id="1.20.930.20">
    <property type="entry name" value="Adaptor protein Cbl, N-terminal domain"/>
    <property type="match status" value="1"/>
</dbReference>
<dbReference type="EMBL" id="SDEE01000293">
    <property type="protein sequence ID" value="RXW18064.1"/>
    <property type="molecule type" value="Genomic_DNA"/>
</dbReference>
<protein>
    <recommendedName>
        <fullName evidence="2">Nephrocystin 3-like N-terminal domain-containing protein</fullName>
    </recommendedName>
</protein>
<sequence>MEDCQSLKELILAIVALSAKCKNEKSTLLVGKCADFCVHLIQYLEENPSSAVNAVDDFLRAVSDLDSFDYNTEASLTNAEEHVNESITTLKVSHPSLKDIKKRACRGLPGAVVSVLDIGIPVITILKDAVEIIGAVPFLKPVVAAVLVMSQAARQTQSNFNEMLSLSSTAGEFALSIVERCSASQELPANLDDAVKKLESQLRVIASKCQEMSHKSFISCFFQTAAFKENLDELRRSLDIAIQEFQSVTLINIQDALQRIADALNRAASNIESGRLKELPTHPEMSGKPDEYLVESRTPNVEEICEWIAGSSELVLCIHGTAGVGKSTLAIHLSKEFRVAGRLAGFTFLGAFPTGLYGPVEIIKMLAHEIGLIHPRAIPKILVAMQECHGTSLETHLQKYILEPLQSLNHPHPLVIVVDALDEWHDHPTFVSALAYLNSYVSVVKFIATSRLNPVASHLPGIGKVSVRTYHLLPVSTEVIKVYFEKHLKSVSWVDGRMASPRDIDQLAELSGGLPVWAATVISLLLHQLSESPPHEILAEIVGSQRKVGGSDRLGGLYQNALERLFTTPDTQKYFRHFFGATTILQAPLSHSDFPLLAGIRPHLTKTVQFALSALQTRTPPPGSEKMVYPATVLFHLSCMKKLWWPSNMPYISSQTHTPIVQKA</sequence>
<evidence type="ECO:0000313" key="4">
    <source>
        <dbReference type="Proteomes" id="UP000290288"/>
    </source>
</evidence>
<dbReference type="InterPro" id="IPR059179">
    <property type="entry name" value="MLKL-like_MCAfunc"/>
</dbReference>
<gene>
    <name evidence="3" type="ORF">EST38_g7794</name>
</gene>
<evidence type="ECO:0000259" key="2">
    <source>
        <dbReference type="Pfam" id="PF24883"/>
    </source>
</evidence>
<dbReference type="InterPro" id="IPR036537">
    <property type="entry name" value="Adaptor_Cbl_N_dom_sf"/>
</dbReference>
<dbReference type="PANTHER" id="PTHR10039">
    <property type="entry name" value="AMELOGENIN"/>
    <property type="match status" value="1"/>
</dbReference>
<dbReference type="PANTHER" id="PTHR10039:SF5">
    <property type="entry name" value="NACHT DOMAIN-CONTAINING PROTEIN"/>
    <property type="match status" value="1"/>
</dbReference>
<reference evidence="3 4" key="1">
    <citation type="submission" date="2019-01" db="EMBL/GenBank/DDBJ databases">
        <title>Draft genome sequence of Psathyrella aberdarensis IHI B618.</title>
        <authorList>
            <person name="Buettner E."/>
            <person name="Kellner H."/>
        </authorList>
    </citation>
    <scope>NUCLEOTIDE SEQUENCE [LARGE SCALE GENOMIC DNA]</scope>
    <source>
        <strain evidence="3 4">IHI B618</strain>
    </source>
</reference>
<dbReference type="STRING" id="2316362.A0A4Q2DH22"/>
<accession>A0A4Q2DH22</accession>
<dbReference type="Pfam" id="PF24883">
    <property type="entry name" value="NPHP3_N"/>
    <property type="match status" value="1"/>
</dbReference>
<feature type="domain" description="Nephrocystin 3-like N-terminal" evidence="2">
    <location>
        <begin position="302"/>
        <end position="451"/>
    </location>
</feature>
<keyword evidence="1" id="KW-0677">Repeat</keyword>
<keyword evidence="4" id="KW-1185">Reference proteome</keyword>
<proteinExistence type="predicted"/>
<dbReference type="GO" id="GO:0007166">
    <property type="term" value="P:cell surface receptor signaling pathway"/>
    <property type="evidence" value="ECO:0007669"/>
    <property type="project" value="InterPro"/>
</dbReference>
<evidence type="ECO:0000313" key="3">
    <source>
        <dbReference type="EMBL" id="RXW18064.1"/>
    </source>
</evidence>
<organism evidence="3 4">
    <name type="scientific">Candolleomyces aberdarensis</name>
    <dbReference type="NCBI Taxonomy" id="2316362"/>
    <lineage>
        <taxon>Eukaryota</taxon>
        <taxon>Fungi</taxon>
        <taxon>Dikarya</taxon>
        <taxon>Basidiomycota</taxon>
        <taxon>Agaricomycotina</taxon>
        <taxon>Agaricomycetes</taxon>
        <taxon>Agaricomycetidae</taxon>
        <taxon>Agaricales</taxon>
        <taxon>Agaricineae</taxon>
        <taxon>Psathyrellaceae</taxon>
        <taxon>Candolleomyces</taxon>
    </lineage>
</organism>
<evidence type="ECO:0000256" key="1">
    <source>
        <dbReference type="ARBA" id="ARBA00022737"/>
    </source>
</evidence>
<dbReference type="Proteomes" id="UP000290288">
    <property type="component" value="Unassembled WGS sequence"/>
</dbReference>
<dbReference type="Gene3D" id="3.40.50.300">
    <property type="entry name" value="P-loop containing nucleotide triphosphate hydrolases"/>
    <property type="match status" value="1"/>
</dbReference>
<dbReference type="OrthoDB" id="3261813at2759"/>